<dbReference type="PANTHER" id="PTHR43478">
    <property type="entry name" value="NA+/H+ ANTIPORTER-RELATED"/>
    <property type="match status" value="1"/>
</dbReference>
<dbReference type="PANTHER" id="PTHR43478:SF1">
    <property type="entry name" value="NA+_H+ ANTIPORTER NHAC-LIKE C-TERMINAL DOMAIN-CONTAINING PROTEIN"/>
    <property type="match status" value="1"/>
</dbReference>
<dbReference type="AlphaFoldDB" id="A0A011WQG9"/>
<feature type="transmembrane region" description="Helical" evidence="6">
    <location>
        <begin position="178"/>
        <end position="201"/>
    </location>
</feature>
<feature type="transmembrane region" description="Helical" evidence="6">
    <location>
        <begin position="491"/>
        <end position="508"/>
    </location>
</feature>
<gene>
    <name evidence="8" type="ORF">RASY3_04655</name>
</gene>
<evidence type="ECO:0000256" key="5">
    <source>
        <dbReference type="ARBA" id="ARBA00023136"/>
    </source>
</evidence>
<dbReference type="Pfam" id="PF03553">
    <property type="entry name" value="Na_H_antiporter"/>
    <property type="match status" value="1"/>
</dbReference>
<dbReference type="EMBL" id="JEOB01000002">
    <property type="protein sequence ID" value="EXM39265.1"/>
    <property type="molecule type" value="Genomic_DNA"/>
</dbReference>
<evidence type="ECO:0000259" key="7">
    <source>
        <dbReference type="Pfam" id="PF03553"/>
    </source>
</evidence>
<keyword evidence="9" id="KW-1185">Reference proteome</keyword>
<evidence type="ECO:0000256" key="2">
    <source>
        <dbReference type="ARBA" id="ARBA00022475"/>
    </source>
</evidence>
<keyword evidence="4 6" id="KW-1133">Transmembrane helix</keyword>
<name>A0A011WQG9_RUMAL</name>
<feature type="domain" description="Na+/H+ antiporter NhaC-like C-terminal" evidence="7">
    <location>
        <begin position="207"/>
        <end position="510"/>
    </location>
</feature>
<feature type="transmembrane region" description="Helical" evidence="6">
    <location>
        <begin position="359"/>
        <end position="380"/>
    </location>
</feature>
<feature type="transmembrane region" description="Helical" evidence="6">
    <location>
        <begin position="97"/>
        <end position="115"/>
    </location>
</feature>
<dbReference type="RefSeq" id="WP_037285630.1">
    <property type="nucleotide sequence ID" value="NZ_JEOB01000002.1"/>
</dbReference>
<dbReference type="GO" id="GO:0005886">
    <property type="term" value="C:plasma membrane"/>
    <property type="evidence" value="ECO:0007669"/>
    <property type="project" value="UniProtKB-SubCell"/>
</dbReference>
<feature type="transmembrane region" description="Helical" evidence="6">
    <location>
        <begin position="34"/>
        <end position="51"/>
    </location>
</feature>
<reference evidence="8 9" key="1">
    <citation type="submission" date="2013-06" db="EMBL/GenBank/DDBJ databases">
        <title>Rumen cellulosomics: divergent fiber-degrading strategies revealed by comparative genome-wide analysis of six Ruminococcal strains.</title>
        <authorList>
            <person name="Dassa B."/>
            <person name="Borovok I."/>
            <person name="Lamed R."/>
            <person name="Flint H."/>
            <person name="Yeoman C.J."/>
            <person name="White B."/>
            <person name="Bayer E.A."/>
        </authorList>
    </citation>
    <scope>NUCLEOTIDE SEQUENCE [LARGE SCALE GENOMIC DNA]</scope>
    <source>
        <strain evidence="8 9">SY3</strain>
    </source>
</reference>
<dbReference type="OrthoDB" id="9762978at2"/>
<evidence type="ECO:0000313" key="9">
    <source>
        <dbReference type="Proteomes" id="UP000021369"/>
    </source>
</evidence>
<feature type="transmembrane region" description="Helical" evidence="6">
    <location>
        <begin position="9"/>
        <end position="28"/>
    </location>
</feature>
<keyword evidence="5 6" id="KW-0472">Membrane</keyword>
<feature type="transmembrane region" description="Helical" evidence="6">
    <location>
        <begin position="58"/>
        <end position="77"/>
    </location>
</feature>
<organism evidence="8 9">
    <name type="scientific">Ruminococcus albus SY3</name>
    <dbReference type="NCBI Taxonomy" id="1341156"/>
    <lineage>
        <taxon>Bacteria</taxon>
        <taxon>Bacillati</taxon>
        <taxon>Bacillota</taxon>
        <taxon>Clostridia</taxon>
        <taxon>Eubacteriales</taxon>
        <taxon>Oscillospiraceae</taxon>
        <taxon>Ruminococcus</taxon>
    </lineage>
</organism>
<feature type="transmembrane region" description="Helical" evidence="6">
    <location>
        <begin position="318"/>
        <end position="338"/>
    </location>
</feature>
<feature type="transmembrane region" description="Helical" evidence="6">
    <location>
        <begin position="400"/>
        <end position="427"/>
    </location>
</feature>
<evidence type="ECO:0000256" key="1">
    <source>
        <dbReference type="ARBA" id="ARBA00004651"/>
    </source>
</evidence>
<proteinExistence type="predicted"/>
<accession>A0A011WQG9</accession>
<evidence type="ECO:0000313" key="8">
    <source>
        <dbReference type="EMBL" id="EXM39265.1"/>
    </source>
</evidence>
<feature type="transmembrane region" description="Helical" evidence="6">
    <location>
        <begin position="514"/>
        <end position="532"/>
    </location>
</feature>
<feature type="transmembrane region" description="Helical" evidence="6">
    <location>
        <begin position="278"/>
        <end position="298"/>
    </location>
</feature>
<protein>
    <submittedName>
        <fullName evidence="8">Sodium:proton antiporter</fullName>
    </submittedName>
</protein>
<keyword evidence="2" id="KW-1003">Cell membrane</keyword>
<dbReference type="Proteomes" id="UP000021369">
    <property type="component" value="Unassembled WGS sequence"/>
</dbReference>
<evidence type="ECO:0000256" key="6">
    <source>
        <dbReference type="SAM" id="Phobius"/>
    </source>
</evidence>
<comment type="subcellular location">
    <subcellularLocation>
        <location evidence="1">Cell membrane</location>
        <topology evidence="1">Multi-pass membrane protein</topology>
    </subcellularLocation>
</comment>
<evidence type="ECO:0000256" key="4">
    <source>
        <dbReference type="ARBA" id="ARBA00022989"/>
    </source>
</evidence>
<feature type="transmembrane region" description="Helical" evidence="6">
    <location>
        <begin position="221"/>
        <end position="238"/>
    </location>
</feature>
<dbReference type="InterPro" id="IPR018461">
    <property type="entry name" value="Na/H_Antiport_NhaC-like_C"/>
</dbReference>
<comment type="caution">
    <text evidence="8">The sequence shown here is derived from an EMBL/GenBank/DDBJ whole genome shotgun (WGS) entry which is preliminary data.</text>
</comment>
<sequence>MKNKYVSKISFALIIVVFVILCMIQAPISDAVGSLWSLLPPIVAIGLALMTKEVYSSLFVGILTGGLLYSITEHSGFSGMFNAVVKDGIIANIADSYNVGILLFLVVLGTIVVLMNKAGGSRAYGEWASKHIKTRSGACLSTFLLGVMIFVDDYFNCLTVGSVMRPITDKHKVSRSKLAYLIDSTAAPVCIIAPISSWAAAVAGTVKGVNGISLFVRTIPYNLYALLTLIMVIFIALSDVDYGPMKRHEDNARKGDLFTTRNKVYPDDAKPEHSRGKVIDLILPVVILIALCVLGMVYTGGLFSGESFLNAFANCDASFGLAVGSLGALIVIILYFLARRVLTFTECMDSITDGFRQMVPAILILTFAWTLKTMTGLLQASTYVSGLVENAHTMQILLPMILFVVAVGLAFATGTSWGTFGILIPIVTGVFSSQLVQNGDSVTIPPIVIICISACLSGAVCGDHCSPISDTTIMASTGAQCDHVNHVSTQLPYAFTVAVVCAAGYLLAGFVQNVFVVLGSSILMMLGTLFIIRNISKAKKETKAE</sequence>
<dbReference type="PATRIC" id="fig|1341156.4.peg.894"/>
<evidence type="ECO:0000256" key="3">
    <source>
        <dbReference type="ARBA" id="ARBA00022692"/>
    </source>
</evidence>
<keyword evidence="3 6" id="KW-0812">Transmembrane</keyword>